<dbReference type="EC" id="2.7.13.3" evidence="4"/>
<dbReference type="Pfam" id="PF01590">
    <property type="entry name" value="GAF"/>
    <property type="match status" value="1"/>
</dbReference>
<keyword evidence="13" id="KW-0902">Two-component regulatory system</keyword>
<dbReference type="CDD" id="cd16922">
    <property type="entry name" value="HATPase_EvgS-ArcB-TorS-like"/>
    <property type="match status" value="1"/>
</dbReference>
<evidence type="ECO:0000259" key="22">
    <source>
        <dbReference type="PROSITE" id="PS50110"/>
    </source>
</evidence>
<dbReference type="InterPro" id="IPR016132">
    <property type="entry name" value="Phyto_chromo_attachment"/>
</dbReference>
<protein>
    <recommendedName>
        <fullName evidence="17">Circadian input-output histidine kinase CikA</fullName>
        <ecNumber evidence="4">2.7.13.3</ecNumber>
    </recommendedName>
    <alternativeName>
        <fullName evidence="16">Sensory/regulatory protein RpfC</fullName>
    </alternativeName>
</protein>
<evidence type="ECO:0000256" key="5">
    <source>
        <dbReference type="ARBA" id="ARBA00022475"/>
    </source>
</evidence>
<dbReference type="AlphaFoldDB" id="A0A928ZX39"/>
<dbReference type="GO" id="GO:0000155">
    <property type="term" value="F:phosphorelay sensor kinase activity"/>
    <property type="evidence" value="ECO:0007669"/>
    <property type="project" value="InterPro"/>
</dbReference>
<dbReference type="PROSITE" id="PS50894">
    <property type="entry name" value="HPT"/>
    <property type="match status" value="1"/>
</dbReference>
<evidence type="ECO:0000259" key="20">
    <source>
        <dbReference type="PROSITE" id="PS50046"/>
    </source>
</evidence>
<feature type="modified residue" description="4-aspartylphosphate" evidence="19">
    <location>
        <position position="582"/>
    </location>
</feature>
<dbReference type="InterPro" id="IPR004358">
    <property type="entry name" value="Sig_transdc_His_kin-like_C"/>
</dbReference>
<evidence type="ECO:0000256" key="3">
    <source>
        <dbReference type="ARBA" id="ARBA00006402"/>
    </source>
</evidence>
<dbReference type="GO" id="GO:0005886">
    <property type="term" value="C:plasma membrane"/>
    <property type="evidence" value="ECO:0007669"/>
    <property type="project" value="UniProtKB-SubCell"/>
</dbReference>
<dbReference type="PANTHER" id="PTHR45339">
    <property type="entry name" value="HYBRID SIGNAL TRANSDUCTION HISTIDINE KINASE J"/>
    <property type="match status" value="1"/>
</dbReference>
<dbReference type="Gene3D" id="3.40.50.2300">
    <property type="match status" value="1"/>
</dbReference>
<dbReference type="InterPro" id="IPR003594">
    <property type="entry name" value="HATPase_dom"/>
</dbReference>
<evidence type="ECO:0000256" key="19">
    <source>
        <dbReference type="PROSITE-ProRule" id="PRU00169"/>
    </source>
</evidence>
<dbReference type="Pfam" id="PF00360">
    <property type="entry name" value="PHY"/>
    <property type="match status" value="1"/>
</dbReference>
<comment type="catalytic activity">
    <reaction evidence="1">
        <text>ATP + protein L-histidine = ADP + protein N-phospho-L-histidine.</text>
        <dbReference type="EC" id="2.7.13.3"/>
    </reaction>
</comment>
<evidence type="ECO:0000313" key="24">
    <source>
        <dbReference type="EMBL" id="MBE9069000.1"/>
    </source>
</evidence>
<evidence type="ECO:0000256" key="4">
    <source>
        <dbReference type="ARBA" id="ARBA00012438"/>
    </source>
</evidence>
<organism evidence="24 25">
    <name type="scientific">Leptolyngbya cf. ectocarpi LEGE 11479</name>
    <dbReference type="NCBI Taxonomy" id="1828722"/>
    <lineage>
        <taxon>Bacteria</taxon>
        <taxon>Bacillati</taxon>
        <taxon>Cyanobacteriota</taxon>
        <taxon>Cyanophyceae</taxon>
        <taxon>Leptolyngbyales</taxon>
        <taxon>Leptolyngbyaceae</taxon>
        <taxon>Leptolyngbya group</taxon>
        <taxon>Leptolyngbya</taxon>
    </lineage>
</organism>
<evidence type="ECO:0000256" key="13">
    <source>
        <dbReference type="ARBA" id="ARBA00023012"/>
    </source>
</evidence>
<dbReference type="InterPro" id="IPR036890">
    <property type="entry name" value="HATPase_C_sf"/>
</dbReference>
<dbReference type="PROSITE" id="PS50046">
    <property type="entry name" value="PHYTOCHROME_2"/>
    <property type="match status" value="1"/>
</dbReference>
<dbReference type="InterPro" id="IPR036641">
    <property type="entry name" value="HPT_dom_sf"/>
</dbReference>
<reference evidence="24" key="1">
    <citation type="submission" date="2020-10" db="EMBL/GenBank/DDBJ databases">
        <authorList>
            <person name="Castelo-Branco R."/>
            <person name="Eusebio N."/>
            <person name="Adriana R."/>
            <person name="Vieira A."/>
            <person name="Brugerolle De Fraissinette N."/>
            <person name="Rezende De Castro R."/>
            <person name="Schneider M.P."/>
            <person name="Vasconcelos V."/>
            <person name="Leao P.N."/>
        </authorList>
    </citation>
    <scope>NUCLEOTIDE SEQUENCE</scope>
    <source>
        <strain evidence="24">LEGE 11479</strain>
    </source>
</reference>
<keyword evidence="7" id="KW-0808">Transferase</keyword>
<dbReference type="Proteomes" id="UP000615026">
    <property type="component" value="Unassembled WGS sequence"/>
</dbReference>
<dbReference type="SUPFAM" id="SSF47384">
    <property type="entry name" value="Homodimeric domain of signal transducing histidine kinase"/>
    <property type="match status" value="1"/>
</dbReference>
<dbReference type="PROSITE" id="PS50109">
    <property type="entry name" value="HIS_KIN"/>
    <property type="match status" value="1"/>
</dbReference>
<keyword evidence="25" id="KW-1185">Reference proteome</keyword>
<dbReference type="InterPro" id="IPR003661">
    <property type="entry name" value="HisK_dim/P_dom"/>
</dbReference>
<dbReference type="SMART" id="SM00388">
    <property type="entry name" value="HisKA"/>
    <property type="match status" value="1"/>
</dbReference>
<feature type="domain" description="Phytochrome chromophore attachment site" evidence="20">
    <location>
        <begin position="1"/>
        <end position="53"/>
    </location>
</feature>
<dbReference type="GO" id="GO:0009584">
    <property type="term" value="P:detection of visible light"/>
    <property type="evidence" value="ECO:0007669"/>
    <property type="project" value="InterPro"/>
</dbReference>
<dbReference type="GO" id="GO:0006355">
    <property type="term" value="P:regulation of DNA-templated transcription"/>
    <property type="evidence" value="ECO:0007669"/>
    <property type="project" value="InterPro"/>
</dbReference>
<feature type="domain" description="Response regulatory" evidence="22">
    <location>
        <begin position="533"/>
        <end position="649"/>
    </location>
</feature>
<dbReference type="Pfam" id="PF00072">
    <property type="entry name" value="Response_reg"/>
    <property type="match status" value="1"/>
</dbReference>
<dbReference type="SMART" id="SM00387">
    <property type="entry name" value="HATPase_c"/>
    <property type="match status" value="1"/>
</dbReference>
<accession>A0A928ZX39</accession>
<dbReference type="SUPFAM" id="SSF55874">
    <property type="entry name" value="ATPase domain of HSP90 chaperone/DNA topoisomerase II/histidine kinase"/>
    <property type="match status" value="1"/>
</dbReference>
<evidence type="ECO:0000256" key="15">
    <source>
        <dbReference type="ARBA" id="ARBA00064003"/>
    </source>
</evidence>
<dbReference type="InterPro" id="IPR029016">
    <property type="entry name" value="GAF-like_dom_sf"/>
</dbReference>
<feature type="domain" description="HPt" evidence="23">
    <location>
        <begin position="686"/>
        <end position="779"/>
    </location>
</feature>
<keyword evidence="12" id="KW-1133">Transmembrane helix</keyword>
<dbReference type="GO" id="GO:0005524">
    <property type="term" value="F:ATP binding"/>
    <property type="evidence" value="ECO:0007669"/>
    <property type="project" value="UniProtKB-KW"/>
</dbReference>
<dbReference type="InterPro" id="IPR013515">
    <property type="entry name" value="Phytochrome_cen-reg"/>
</dbReference>
<evidence type="ECO:0000256" key="1">
    <source>
        <dbReference type="ARBA" id="ARBA00000085"/>
    </source>
</evidence>
<dbReference type="InterPro" id="IPR008207">
    <property type="entry name" value="Sig_transdc_His_kin_Hpt_dom"/>
</dbReference>
<dbReference type="RefSeq" id="WP_193994921.1">
    <property type="nucleotide sequence ID" value="NZ_JADEXP010000223.1"/>
</dbReference>
<gene>
    <name evidence="24" type="ORF">IQ260_20355</name>
</gene>
<dbReference type="Gene3D" id="3.30.450.40">
    <property type="match status" value="1"/>
</dbReference>
<keyword evidence="14" id="KW-0472">Membrane</keyword>
<dbReference type="SUPFAM" id="SSF52172">
    <property type="entry name" value="CheY-like"/>
    <property type="match status" value="1"/>
</dbReference>
<keyword evidence="9" id="KW-0547">Nucleotide-binding</keyword>
<feature type="domain" description="Histidine kinase" evidence="21">
    <location>
        <begin position="262"/>
        <end position="492"/>
    </location>
</feature>
<evidence type="ECO:0000256" key="2">
    <source>
        <dbReference type="ARBA" id="ARBA00004651"/>
    </source>
</evidence>
<dbReference type="FunFam" id="3.30.565.10:FF:000010">
    <property type="entry name" value="Sensor histidine kinase RcsC"/>
    <property type="match status" value="1"/>
</dbReference>
<dbReference type="Gene3D" id="1.10.287.130">
    <property type="match status" value="1"/>
</dbReference>
<feature type="modified residue" description="Phosphohistidine" evidence="18">
    <location>
        <position position="725"/>
    </location>
</feature>
<keyword evidence="8" id="KW-0812">Transmembrane</keyword>
<keyword evidence="6 19" id="KW-0597">Phosphoprotein</keyword>
<evidence type="ECO:0000256" key="11">
    <source>
        <dbReference type="ARBA" id="ARBA00022840"/>
    </source>
</evidence>
<evidence type="ECO:0000256" key="14">
    <source>
        <dbReference type="ARBA" id="ARBA00023136"/>
    </source>
</evidence>
<evidence type="ECO:0000256" key="9">
    <source>
        <dbReference type="ARBA" id="ARBA00022741"/>
    </source>
</evidence>
<dbReference type="Pfam" id="PF01627">
    <property type="entry name" value="Hpt"/>
    <property type="match status" value="1"/>
</dbReference>
<dbReference type="PROSITE" id="PS50110">
    <property type="entry name" value="RESPONSE_REGULATORY"/>
    <property type="match status" value="1"/>
</dbReference>
<dbReference type="Pfam" id="PF02518">
    <property type="entry name" value="HATPase_c"/>
    <property type="match status" value="1"/>
</dbReference>
<dbReference type="EMBL" id="JADEXP010000223">
    <property type="protein sequence ID" value="MBE9069000.1"/>
    <property type="molecule type" value="Genomic_DNA"/>
</dbReference>
<feature type="non-terminal residue" evidence="24">
    <location>
        <position position="1"/>
    </location>
</feature>
<evidence type="ECO:0000256" key="8">
    <source>
        <dbReference type="ARBA" id="ARBA00022692"/>
    </source>
</evidence>
<dbReference type="CDD" id="cd17546">
    <property type="entry name" value="REC_hyHK_CKI1_RcsC-like"/>
    <property type="match status" value="1"/>
</dbReference>
<keyword evidence="5" id="KW-1003">Cell membrane</keyword>
<dbReference type="CDD" id="cd00082">
    <property type="entry name" value="HisKA"/>
    <property type="match status" value="1"/>
</dbReference>
<dbReference type="SMART" id="SM00448">
    <property type="entry name" value="REC"/>
    <property type="match status" value="1"/>
</dbReference>
<dbReference type="Gene3D" id="3.30.450.270">
    <property type="match status" value="1"/>
</dbReference>
<comment type="similarity">
    <text evidence="3">In the N-terminal section; belongs to the phytochrome family.</text>
</comment>
<evidence type="ECO:0000313" key="25">
    <source>
        <dbReference type="Proteomes" id="UP000615026"/>
    </source>
</evidence>
<evidence type="ECO:0000256" key="10">
    <source>
        <dbReference type="ARBA" id="ARBA00022777"/>
    </source>
</evidence>
<evidence type="ECO:0000256" key="18">
    <source>
        <dbReference type="PROSITE-ProRule" id="PRU00110"/>
    </source>
</evidence>
<dbReference type="InterPro" id="IPR011006">
    <property type="entry name" value="CheY-like_superfamily"/>
</dbReference>
<dbReference type="PANTHER" id="PTHR45339:SF1">
    <property type="entry name" value="HYBRID SIGNAL TRANSDUCTION HISTIDINE KINASE J"/>
    <property type="match status" value="1"/>
</dbReference>
<comment type="subcellular location">
    <subcellularLocation>
        <location evidence="2">Cell membrane</location>
        <topology evidence="2">Multi-pass membrane protein</topology>
    </subcellularLocation>
</comment>
<evidence type="ECO:0000259" key="23">
    <source>
        <dbReference type="PROSITE" id="PS50894"/>
    </source>
</evidence>
<dbReference type="InterPro" id="IPR003018">
    <property type="entry name" value="GAF"/>
</dbReference>
<evidence type="ECO:0000259" key="21">
    <source>
        <dbReference type="PROSITE" id="PS50109"/>
    </source>
</evidence>
<dbReference type="InterPro" id="IPR001789">
    <property type="entry name" value="Sig_transdc_resp-reg_receiver"/>
</dbReference>
<dbReference type="Gene3D" id="1.20.120.160">
    <property type="entry name" value="HPT domain"/>
    <property type="match status" value="1"/>
</dbReference>
<evidence type="ECO:0000256" key="7">
    <source>
        <dbReference type="ARBA" id="ARBA00022679"/>
    </source>
</evidence>
<comment type="subunit">
    <text evidence="15">At low DSF concentrations, interacts with RpfF.</text>
</comment>
<name>A0A928ZX39_LEPEC</name>
<dbReference type="InterPro" id="IPR005467">
    <property type="entry name" value="His_kinase_dom"/>
</dbReference>
<proteinExistence type="inferred from homology"/>
<evidence type="ECO:0000256" key="17">
    <source>
        <dbReference type="ARBA" id="ARBA00074306"/>
    </source>
</evidence>
<dbReference type="SMART" id="SM00073">
    <property type="entry name" value="HPT"/>
    <property type="match status" value="1"/>
</dbReference>
<keyword evidence="10" id="KW-0418">Kinase</keyword>
<dbReference type="Gene3D" id="3.30.565.10">
    <property type="entry name" value="Histidine kinase-like ATPase, C-terminal domain"/>
    <property type="match status" value="1"/>
</dbReference>
<dbReference type="SUPFAM" id="SSF47226">
    <property type="entry name" value="Histidine-containing phosphotransfer domain, HPT domain"/>
    <property type="match status" value="1"/>
</dbReference>
<comment type="caution">
    <text evidence="24">The sequence shown here is derived from an EMBL/GenBank/DDBJ whole genome shotgun (WGS) entry which is preliminary data.</text>
</comment>
<evidence type="ECO:0000256" key="16">
    <source>
        <dbReference type="ARBA" id="ARBA00068150"/>
    </source>
</evidence>
<dbReference type="InterPro" id="IPR043150">
    <property type="entry name" value="Phytochrome_PHY_sf"/>
</dbReference>
<dbReference type="SUPFAM" id="SSF55781">
    <property type="entry name" value="GAF domain-like"/>
    <property type="match status" value="2"/>
</dbReference>
<dbReference type="PRINTS" id="PR00344">
    <property type="entry name" value="BCTRLSENSOR"/>
</dbReference>
<dbReference type="FunFam" id="1.10.287.130:FF:000002">
    <property type="entry name" value="Two-component osmosensing histidine kinase"/>
    <property type="match status" value="1"/>
</dbReference>
<dbReference type="Pfam" id="PF00512">
    <property type="entry name" value="HisKA"/>
    <property type="match status" value="1"/>
</dbReference>
<keyword evidence="11" id="KW-0067">ATP-binding</keyword>
<evidence type="ECO:0000256" key="6">
    <source>
        <dbReference type="ARBA" id="ARBA00022553"/>
    </source>
</evidence>
<evidence type="ECO:0000256" key="12">
    <source>
        <dbReference type="ARBA" id="ARBA00022989"/>
    </source>
</evidence>
<dbReference type="InterPro" id="IPR036097">
    <property type="entry name" value="HisK_dim/P_sf"/>
</dbReference>
<sequence>EYLKNMGVASTLTMPLLDEQGLWGLIACHHGRPTDISVETRDSLSLLSKVASLNLFRQKQLENSYYRNKSRQFLTTLRAAKKQNEASLQQVFVQNSNLLLEIFKADGLALIFDQDITLTGNTPSEADIPDLIHWLRKRPSPIFSTCALSKDYRGALPAGLLSVTSGRSQSVSYGILLFRPEQLRTVSWAGRFSDTTKINPTGDLELCPRKSFELWKEELKGQALPWSSHELTTALDLHSILIMAALDHSEAVLRAKSEFLANMSHEIRTPMNAMIGMTELLNETSLDAYQKKIVSVIRTGSDTLLTVINDILDFSKIESKKLILELDRLDLYQCVEDVVALFTNQATEKGLTLKSRVELAHHPKFFKGDAVRLRQILANLISNSIKFTERGEIDIYAEVHPTDSSLNTKESARQYSIEFRVEDTGIGIAPDKIQHLFQPFSQADASITRKYGGTGLGLAINKQLIEMMGGTIWVESAVNQGTIFDFSIRLEADELLGSNSPHKQKNLSFSDCLDQPPARYSTKLETVSSVPLRILLAEDIALNQVVALQMLKSCGYDADIVNNGKEVIDALQHQSYDLVLMDIQMPEMDGLVATQTIRLSLNIVQPYIVAMTANAMQGVRETYLAAGMDDYISKPIHKRDLKAAIQKCQSLRPAAVAAEPAVLSSAENLDALPTLDSQVLEGMGGNHLFLKEICDTFLEDAPRRIYAIQSAIEQKDPLALSQTVHALKSLSRGIGAMNLAQICQTMESLVSSQSIEPTVSMLSQITHEYKNVTAAVQRYKTSL</sequence>